<keyword evidence="2" id="KW-1185">Reference proteome</keyword>
<proteinExistence type="predicted"/>
<organism evidence="1 2">
    <name type="scientific">Mycobacterium senriense</name>
    <dbReference type="NCBI Taxonomy" id="2775496"/>
    <lineage>
        <taxon>Bacteria</taxon>
        <taxon>Bacillati</taxon>
        <taxon>Actinomycetota</taxon>
        <taxon>Actinomycetes</taxon>
        <taxon>Mycobacteriales</taxon>
        <taxon>Mycobacteriaceae</taxon>
        <taxon>Mycobacterium</taxon>
        <taxon>Mycobacterium avium complex (MAC)</taxon>
    </lineage>
</organism>
<protein>
    <submittedName>
        <fullName evidence="1">Uncharacterized protein</fullName>
    </submittedName>
</protein>
<dbReference type="RefSeq" id="WP_221041701.1">
    <property type="nucleotide sequence ID" value="NZ_AP024828.1"/>
</dbReference>
<evidence type="ECO:0000313" key="1">
    <source>
        <dbReference type="EMBL" id="BCZ22984.1"/>
    </source>
</evidence>
<reference evidence="1 2" key="2">
    <citation type="submission" date="2021-07" db="EMBL/GenBank/DDBJ databases">
        <authorList>
            <person name="Matsumoto Y."/>
            <person name="Motooka D."/>
            <person name="Nakamura S."/>
        </authorList>
    </citation>
    <scope>NUCLEOTIDE SEQUENCE [LARGE SCALE GENOMIC DNA]</scope>
    <source>
        <strain evidence="1 2">TY59</strain>
    </source>
</reference>
<accession>A0ABN6IGQ1</accession>
<reference evidence="1 2" key="1">
    <citation type="submission" date="2021-07" db="EMBL/GenBank/DDBJ databases">
        <title>Complete genome sequence of nontuberculous Mycobacterium sp. TY59.</title>
        <authorList>
            <person name="Fukushima K."/>
        </authorList>
    </citation>
    <scope>NUCLEOTIDE SEQUENCE [LARGE SCALE GENOMIC DNA]</scope>
    <source>
        <strain evidence="1 2">TY59</strain>
    </source>
</reference>
<dbReference type="EMBL" id="AP024828">
    <property type="protein sequence ID" value="BCZ22984.1"/>
    <property type="molecule type" value="Genomic_DNA"/>
</dbReference>
<dbReference type="Proteomes" id="UP000826012">
    <property type="component" value="Chromosome"/>
</dbReference>
<sequence length="55" mass="6154">MAEKTEKAVSVKVQAPFRVVHEGNAFTHGDTLTVPESIGAEWERSRWIERVTGKS</sequence>
<name>A0ABN6IGQ1_9MYCO</name>
<gene>
    <name evidence="1" type="ORF">MTY59_28390</name>
</gene>
<evidence type="ECO:0000313" key="2">
    <source>
        <dbReference type="Proteomes" id="UP000826012"/>
    </source>
</evidence>